<evidence type="ECO:0000256" key="7">
    <source>
        <dbReference type="SAM" id="Phobius"/>
    </source>
</evidence>
<proteinExistence type="predicted"/>
<keyword evidence="3 7" id="KW-1133">Transmembrane helix</keyword>
<dbReference type="GO" id="GO:0031966">
    <property type="term" value="C:mitochondrial membrane"/>
    <property type="evidence" value="ECO:0007669"/>
    <property type="project" value="UniProtKB-SubCell"/>
</dbReference>
<keyword evidence="4 9" id="KW-0496">Mitochondrion</keyword>
<dbReference type="RefSeq" id="YP_009445885.1">
    <property type="nucleotide sequence ID" value="NC_036431.1"/>
</dbReference>
<organism evidence="9">
    <name type="scientific">Betaphycus gelatinus</name>
    <dbReference type="NCBI Taxonomy" id="1191690"/>
    <lineage>
        <taxon>Eukaryota</taxon>
        <taxon>Rhodophyta</taxon>
        <taxon>Florideophyceae</taxon>
        <taxon>Rhodymeniophycidae</taxon>
        <taxon>Gigartinales</taxon>
        <taxon>Solieriaceae</taxon>
        <taxon>Betaphycus</taxon>
    </lineage>
</organism>
<keyword evidence="6" id="KW-0066">ATP synthesis</keyword>
<evidence type="ECO:0000256" key="1">
    <source>
        <dbReference type="ARBA" id="ARBA00004325"/>
    </source>
</evidence>
<dbReference type="AlphaFoldDB" id="A0A2H4QI31"/>
<dbReference type="Pfam" id="PF02326">
    <property type="entry name" value="YMF19"/>
    <property type="match status" value="1"/>
</dbReference>
<dbReference type="EMBL" id="MF680514">
    <property type="protein sequence ID" value="ATX68826.1"/>
    <property type="molecule type" value="Genomic_DNA"/>
</dbReference>
<sequence length="131" mass="15336">MPQLDRIIIFTQIFWLFLIFFSLYAILTHFFLPWILKSLKSRKLIIETNSKETNLLIREIEIKHDSTKELLIGSLSRVEIYLSKNLVDLKSGNLDTEMLTVDEKIARACINHGLYCNTKLLDSIILFSKFN</sequence>
<reference evidence="9" key="1">
    <citation type="submission" date="2017-08" db="EMBL/GenBank/DDBJ databases">
        <title>Systematics and comparative genomics of Betaphycus, Kappaphycus and Eucheuma (Solieriaceae, Rhodophyta) base on mitochondrial genome.</title>
        <authorList>
            <person name="Li Y."/>
            <person name="Liu N."/>
            <person name="Wang X."/>
            <person name="Tang X."/>
            <person name="Zhang L."/>
            <person name="Meinita M.D.N."/>
            <person name="Wang G."/>
            <person name="Yin H."/>
            <person name="Liu C."/>
            <person name="Jin Y."/>
            <person name="Wang H."/>
            <person name="Chi S."/>
            <person name="Liu T."/>
        </authorList>
    </citation>
    <scope>NUCLEOTIDE SEQUENCE</scope>
</reference>
<feature type="transmembrane region" description="Helical" evidence="7">
    <location>
        <begin position="12"/>
        <end position="36"/>
    </location>
</feature>
<evidence type="ECO:0000256" key="2">
    <source>
        <dbReference type="ARBA" id="ARBA00022692"/>
    </source>
</evidence>
<keyword evidence="5 7" id="KW-0472">Membrane</keyword>
<evidence type="ECO:0000259" key="8">
    <source>
        <dbReference type="Pfam" id="PF02326"/>
    </source>
</evidence>
<dbReference type="GeneID" id="35117516"/>
<keyword evidence="9" id="KW-0378">Hydrolase</keyword>
<name>A0A2H4QI31_9FLOR</name>
<dbReference type="GO" id="GO:0006754">
    <property type="term" value="P:ATP biosynthetic process"/>
    <property type="evidence" value="ECO:0007669"/>
    <property type="project" value="UniProtKB-KW"/>
</dbReference>
<geneLocation type="mitochondrion" evidence="9"/>
<protein>
    <submittedName>
        <fullName evidence="9">ATP synthase F0 subunit 8</fullName>
        <ecNumber evidence="9">3.6.3.14</ecNumber>
    </submittedName>
</protein>
<evidence type="ECO:0000256" key="6">
    <source>
        <dbReference type="ARBA" id="ARBA00023310"/>
    </source>
</evidence>
<dbReference type="GO" id="GO:0016787">
    <property type="term" value="F:hydrolase activity"/>
    <property type="evidence" value="ECO:0007669"/>
    <property type="project" value="UniProtKB-KW"/>
</dbReference>
<evidence type="ECO:0000256" key="3">
    <source>
        <dbReference type="ARBA" id="ARBA00022989"/>
    </source>
</evidence>
<keyword evidence="2 7" id="KW-0812">Transmembrane</keyword>
<evidence type="ECO:0000256" key="5">
    <source>
        <dbReference type="ARBA" id="ARBA00023136"/>
    </source>
</evidence>
<comment type="subcellular location">
    <subcellularLocation>
        <location evidence="1">Mitochondrion membrane</location>
    </subcellularLocation>
</comment>
<dbReference type="EC" id="3.6.3.14" evidence="9"/>
<feature type="domain" description="ATP synthase YMF19-like N-terminal" evidence="8">
    <location>
        <begin position="2"/>
        <end position="67"/>
    </location>
</feature>
<evidence type="ECO:0000256" key="4">
    <source>
        <dbReference type="ARBA" id="ARBA00023128"/>
    </source>
</evidence>
<gene>
    <name evidence="9" type="primary">atp8</name>
</gene>
<accession>A0A2H4QI31</accession>
<dbReference type="InterPro" id="IPR003319">
    <property type="entry name" value="YMF19-like_N"/>
</dbReference>
<evidence type="ECO:0000313" key="9">
    <source>
        <dbReference type="EMBL" id="ATX68826.1"/>
    </source>
</evidence>